<reference evidence="2 3" key="1">
    <citation type="submission" date="2019-04" db="EMBL/GenBank/DDBJ databases">
        <title>Sphingobacterium olei sp. nov., isolated from oil-contaminated soil.</title>
        <authorList>
            <person name="Liu B."/>
        </authorList>
    </citation>
    <scope>NUCLEOTIDE SEQUENCE [LARGE SCALE GENOMIC DNA]</scope>
    <source>
        <strain evidence="2 3">Y3L14</strain>
    </source>
</reference>
<protein>
    <submittedName>
        <fullName evidence="2">Uncharacterized protein</fullName>
    </submittedName>
</protein>
<comment type="caution">
    <text evidence="2">The sequence shown here is derived from an EMBL/GenBank/DDBJ whole genome shotgun (WGS) entry which is preliminary data.</text>
</comment>
<keyword evidence="1" id="KW-1133">Transmembrane helix</keyword>
<proteinExistence type="predicted"/>
<keyword evidence="3" id="KW-1185">Reference proteome</keyword>
<dbReference type="RefSeq" id="WP_136820722.1">
    <property type="nucleotide sequence ID" value="NZ_BMJX01000003.1"/>
</dbReference>
<feature type="transmembrane region" description="Helical" evidence="1">
    <location>
        <begin position="82"/>
        <end position="101"/>
    </location>
</feature>
<evidence type="ECO:0000256" key="1">
    <source>
        <dbReference type="SAM" id="Phobius"/>
    </source>
</evidence>
<organism evidence="2 3">
    <name type="scientific">Sphingobacterium alkalisoli</name>
    <dbReference type="NCBI Taxonomy" id="1874115"/>
    <lineage>
        <taxon>Bacteria</taxon>
        <taxon>Pseudomonadati</taxon>
        <taxon>Bacteroidota</taxon>
        <taxon>Sphingobacteriia</taxon>
        <taxon>Sphingobacteriales</taxon>
        <taxon>Sphingobacteriaceae</taxon>
        <taxon>Sphingobacterium</taxon>
    </lineage>
</organism>
<sequence>MVKVILVITLLAFILYFIVRRLRMFGTQIRNNYDKIQPSLRIIEITAPLNVLKAIVQKTLFSVFTGILLLVIILVLATKFKIALIMLPISLYLIGQFLILNNHIRHTRNQRIFYDKINDDLTIESLEGNRIVFNLITDVKAYKEIKSVQKNNGILFGYYEMILAKQKITISYLLKENVENKILFDKLAHFPTEVETKLFPVI</sequence>
<evidence type="ECO:0000313" key="2">
    <source>
        <dbReference type="EMBL" id="TJY65593.1"/>
    </source>
</evidence>
<dbReference type="OrthoDB" id="705613at2"/>
<evidence type="ECO:0000313" key="3">
    <source>
        <dbReference type="Proteomes" id="UP000309872"/>
    </source>
</evidence>
<dbReference type="AlphaFoldDB" id="A0A4U0H1Y3"/>
<feature type="transmembrane region" description="Helical" evidence="1">
    <location>
        <begin position="6"/>
        <end position="22"/>
    </location>
</feature>
<gene>
    <name evidence="2" type="ORF">FAZ19_10690</name>
</gene>
<keyword evidence="1" id="KW-0472">Membrane</keyword>
<dbReference type="Proteomes" id="UP000309872">
    <property type="component" value="Unassembled WGS sequence"/>
</dbReference>
<dbReference type="EMBL" id="SUKA01000003">
    <property type="protein sequence ID" value="TJY65593.1"/>
    <property type="molecule type" value="Genomic_DNA"/>
</dbReference>
<keyword evidence="1" id="KW-0812">Transmembrane</keyword>
<name>A0A4U0H1Y3_9SPHI</name>
<feature type="transmembrane region" description="Helical" evidence="1">
    <location>
        <begin position="59"/>
        <end position="76"/>
    </location>
</feature>
<accession>A0A4U0H1Y3</accession>